<geneLocation type="chloroplast" evidence="1"/>
<proteinExistence type="predicted"/>
<keyword evidence="1" id="KW-0150">Chloroplast</keyword>
<sequence>MNRYLINIKFIPKKIKLEIIKNIYCDLQIVGYKKIHNGYKIPIVQFPNKKRIWILNYEIQTQIKNIK</sequence>
<reference evidence="1" key="1">
    <citation type="journal article" date="2017" name="J. Phycol.">
        <title>Analysis of chloroplast genomes and a supermatrix inform reclassification of the Rhodomelaceae (Rhodophyta).</title>
        <authorList>
            <person name="Diaz-Tapia P."/>
            <person name="Maggs C.A."/>
            <person name="West J.A."/>
            <person name="Verbruggen H."/>
        </authorList>
    </citation>
    <scope>NUCLEOTIDE SEQUENCE</scope>
    <source>
        <strain evidence="1">PD1388</strain>
    </source>
</reference>
<accession>A0A1Z1MN45</accession>
<dbReference type="AlphaFoldDB" id="A0A1Z1MN45"/>
<protein>
    <submittedName>
        <fullName evidence="1">Cytochrome b6-f complex subunit PetP</fullName>
    </submittedName>
</protein>
<evidence type="ECO:0000313" key="1">
    <source>
        <dbReference type="EMBL" id="ARW67468.1"/>
    </source>
</evidence>
<gene>
    <name evidence="1" type="primary">petP</name>
</gene>
<dbReference type="RefSeq" id="YP_009398282.1">
    <property type="nucleotide sequence ID" value="NC_035291.1"/>
</dbReference>
<keyword evidence="1" id="KW-0934">Plastid</keyword>
<dbReference type="EMBL" id="MF101447">
    <property type="protein sequence ID" value="ARW67468.1"/>
    <property type="molecule type" value="Genomic_DNA"/>
</dbReference>
<organism evidence="1">
    <name type="scientific">Thaumatella adunca</name>
    <dbReference type="NCBI Taxonomy" id="2006976"/>
    <lineage>
        <taxon>Eukaryota</taxon>
        <taxon>Rhodophyta</taxon>
        <taxon>Florideophyceae</taxon>
        <taxon>Rhodymeniophycidae</taxon>
        <taxon>Ceramiales</taxon>
        <taxon>Rhodomelaceae</taxon>
        <taxon>Thaumatella</taxon>
    </lineage>
</organism>
<dbReference type="GeneID" id="33360786"/>
<name>A0A1Z1MN45_9FLOR</name>